<sequence>MIAQTPQLVHRSAAQIARTVRGPRPIPDVAAQQPYRLPPLVDTVLPNGLRVICVRQPSTSMTELRLRIPCVPRGTEALATAEVMAATVLRGTTGRDHRETDTLLARSGATLDAVRSPMWLNLIGSAPRSGLPVLLQVLADALADARYEAAEVESAKGRLAERIKVVRSQPHVLAQEALRRHCYRDDPAVQDTPEPAALAAVTPAGVAALHRRVLTPAGSSLVLVGDLDPERTVAEVAALTAWWQGGPADREPIRVPELRPEPVRLVDRPGAVQSQIRLVAPGPARTDPSFGAMSLANLVFGGYFSSRLVTNIRETKGYAYRTDSRIEDVKDTLRLAIEADSATGYTAAALREIRAELARLVDGPLPAAEVESARRFLLGMSMISLASQATLATNLSSTLGFGLPPQWLTDFPETVRTVRPEEVESAAHRWLDPRAFTGVVVGDREALAPALAELGAVI</sequence>
<dbReference type="PANTHER" id="PTHR11851:SF224">
    <property type="entry name" value="PROCESSING PROTEASE"/>
    <property type="match status" value="1"/>
</dbReference>
<dbReference type="Pfam" id="PF00675">
    <property type="entry name" value="Peptidase_M16"/>
    <property type="match status" value="1"/>
</dbReference>
<name>A0A6N7KQG8_9ACTN</name>
<reference evidence="3 4" key="1">
    <citation type="submission" date="2019-09" db="EMBL/GenBank/DDBJ databases">
        <title>Genome Sequences of Streptomyces kaniharaensis ATCC 21070.</title>
        <authorList>
            <person name="Zhu W."/>
            <person name="De Crecy-Lagard V."/>
            <person name="Richards N.G."/>
        </authorList>
    </citation>
    <scope>NUCLEOTIDE SEQUENCE [LARGE SCALE GENOMIC DNA]</scope>
    <source>
        <strain evidence="3 4">SF-557</strain>
    </source>
</reference>
<evidence type="ECO:0000259" key="1">
    <source>
        <dbReference type="Pfam" id="PF00675"/>
    </source>
</evidence>
<dbReference type="Gene3D" id="3.30.830.10">
    <property type="entry name" value="Metalloenzyme, LuxS/M16 peptidase-like"/>
    <property type="match status" value="2"/>
</dbReference>
<dbReference type="PANTHER" id="PTHR11851">
    <property type="entry name" value="METALLOPROTEASE"/>
    <property type="match status" value="1"/>
</dbReference>
<feature type="domain" description="Peptidase M16 N-terminal" evidence="1">
    <location>
        <begin position="88"/>
        <end position="190"/>
    </location>
</feature>
<dbReference type="OrthoDB" id="9811314at2"/>
<protein>
    <submittedName>
        <fullName evidence="3">Insulinase family protein</fullName>
    </submittedName>
</protein>
<gene>
    <name evidence="3" type="ORF">F7Q99_11950</name>
</gene>
<dbReference type="InterPro" id="IPR011249">
    <property type="entry name" value="Metalloenz_LuxS/M16"/>
</dbReference>
<dbReference type="RefSeq" id="WP_153461216.1">
    <property type="nucleotide sequence ID" value="NZ_WBOF01000001.1"/>
</dbReference>
<organism evidence="3 4">
    <name type="scientific">Streptomyces kaniharaensis</name>
    <dbReference type="NCBI Taxonomy" id="212423"/>
    <lineage>
        <taxon>Bacteria</taxon>
        <taxon>Bacillati</taxon>
        <taxon>Actinomycetota</taxon>
        <taxon>Actinomycetes</taxon>
        <taxon>Kitasatosporales</taxon>
        <taxon>Streptomycetaceae</taxon>
        <taxon>Streptomyces</taxon>
    </lineage>
</organism>
<dbReference type="Pfam" id="PF05193">
    <property type="entry name" value="Peptidase_M16_C"/>
    <property type="match status" value="1"/>
</dbReference>
<comment type="caution">
    <text evidence="3">The sequence shown here is derived from an EMBL/GenBank/DDBJ whole genome shotgun (WGS) entry which is preliminary data.</text>
</comment>
<dbReference type="SUPFAM" id="SSF63411">
    <property type="entry name" value="LuxS/MPP-like metallohydrolase"/>
    <property type="match status" value="2"/>
</dbReference>
<keyword evidence="4" id="KW-1185">Reference proteome</keyword>
<dbReference type="InterPro" id="IPR011765">
    <property type="entry name" value="Pept_M16_N"/>
</dbReference>
<evidence type="ECO:0000313" key="4">
    <source>
        <dbReference type="Proteomes" id="UP000450000"/>
    </source>
</evidence>
<evidence type="ECO:0000259" key="2">
    <source>
        <dbReference type="Pfam" id="PF05193"/>
    </source>
</evidence>
<dbReference type="GO" id="GO:0046872">
    <property type="term" value="F:metal ion binding"/>
    <property type="evidence" value="ECO:0007669"/>
    <property type="project" value="InterPro"/>
</dbReference>
<dbReference type="InterPro" id="IPR007863">
    <property type="entry name" value="Peptidase_M16_C"/>
</dbReference>
<dbReference type="AlphaFoldDB" id="A0A6N7KQG8"/>
<feature type="domain" description="Peptidase M16 C-terminal" evidence="2">
    <location>
        <begin position="201"/>
        <end position="375"/>
    </location>
</feature>
<dbReference type="EMBL" id="WBOF01000001">
    <property type="protein sequence ID" value="MQS12985.1"/>
    <property type="molecule type" value="Genomic_DNA"/>
</dbReference>
<accession>A0A6N7KQG8</accession>
<evidence type="ECO:0000313" key="3">
    <source>
        <dbReference type="EMBL" id="MQS12985.1"/>
    </source>
</evidence>
<dbReference type="Proteomes" id="UP000450000">
    <property type="component" value="Unassembled WGS sequence"/>
</dbReference>
<proteinExistence type="predicted"/>
<dbReference type="InterPro" id="IPR050361">
    <property type="entry name" value="MPP/UQCRC_Complex"/>
</dbReference>